<feature type="transmembrane region" description="Helical" evidence="1">
    <location>
        <begin position="27"/>
        <end position="48"/>
    </location>
</feature>
<organism evidence="2 3">
    <name type="scientific">Liquidambar formosana</name>
    <name type="common">Formosan gum</name>
    <dbReference type="NCBI Taxonomy" id="63359"/>
    <lineage>
        <taxon>Eukaryota</taxon>
        <taxon>Viridiplantae</taxon>
        <taxon>Streptophyta</taxon>
        <taxon>Embryophyta</taxon>
        <taxon>Tracheophyta</taxon>
        <taxon>Spermatophyta</taxon>
        <taxon>Magnoliopsida</taxon>
        <taxon>eudicotyledons</taxon>
        <taxon>Gunneridae</taxon>
        <taxon>Pentapetalae</taxon>
        <taxon>Saxifragales</taxon>
        <taxon>Altingiaceae</taxon>
        <taxon>Liquidambar</taxon>
    </lineage>
</organism>
<feature type="transmembrane region" description="Helical" evidence="1">
    <location>
        <begin position="128"/>
        <end position="153"/>
    </location>
</feature>
<keyword evidence="1" id="KW-0472">Membrane</keyword>
<evidence type="ECO:0000256" key="1">
    <source>
        <dbReference type="SAM" id="Phobius"/>
    </source>
</evidence>
<dbReference type="AlphaFoldDB" id="A0AAP0WUI1"/>
<evidence type="ECO:0000313" key="3">
    <source>
        <dbReference type="Proteomes" id="UP001415857"/>
    </source>
</evidence>
<proteinExistence type="predicted"/>
<gene>
    <name evidence="2" type="ORF">L1049_007040</name>
</gene>
<reference evidence="2 3" key="1">
    <citation type="journal article" date="2024" name="Plant J.">
        <title>Genome sequences and population genomics reveal climatic adaptation and genomic divergence between two closely related sweetgum species.</title>
        <authorList>
            <person name="Xu W.Q."/>
            <person name="Ren C.Q."/>
            <person name="Zhang X.Y."/>
            <person name="Comes H.P."/>
            <person name="Liu X.H."/>
            <person name="Li Y.G."/>
            <person name="Kettle C.J."/>
            <person name="Jalonen R."/>
            <person name="Gaisberger H."/>
            <person name="Ma Y.Z."/>
            <person name="Qiu Y.X."/>
        </authorList>
    </citation>
    <scope>NUCLEOTIDE SEQUENCE [LARGE SCALE GENOMIC DNA]</scope>
    <source>
        <strain evidence="2">Hangzhou</strain>
    </source>
</reference>
<keyword evidence="1" id="KW-1133">Transmembrane helix</keyword>
<sequence length="333" mass="36888">MSSQPPLDFHGVLSESKRIISAHSRHFLALSVLFLLPLSFLTTIYTTLTHLLTHSQSFHCQILLRLPLTHHHHHPPLTQTLLLPLVFSIVTLFLSLCAVGSITYSVFQGFYGRPVKLVPAIFSLLRSFLPLFATVLASQIIQFAVCFAFGLLVFLSMKGFELWGLRIEYSSPFFIGICAVAVLCLALVLVYLQMNWALAFVVAVAESSWGFEPLRRSASLVKGMKRTALSLILFFGFFIGILVWSSSVSAQGFDDAANNGWKSGAFVVQTVVITTLVMLLMLHSFAANTVLYMYCKAIHGELAMEIADEFAREYVSLPFDDGKVPFVVSVIPA</sequence>
<evidence type="ECO:0000313" key="2">
    <source>
        <dbReference type="EMBL" id="KAK9277496.1"/>
    </source>
</evidence>
<dbReference type="EMBL" id="JBBPBK010000010">
    <property type="protein sequence ID" value="KAK9277496.1"/>
    <property type="molecule type" value="Genomic_DNA"/>
</dbReference>
<keyword evidence="3" id="KW-1185">Reference proteome</keyword>
<feature type="transmembrane region" description="Helical" evidence="1">
    <location>
        <begin position="266"/>
        <end position="294"/>
    </location>
</feature>
<protein>
    <submittedName>
        <fullName evidence="2">Uncharacterized protein</fullName>
    </submittedName>
</protein>
<dbReference type="PANTHER" id="PTHR33133">
    <property type="entry name" value="OS08G0107100 PROTEIN-RELATED"/>
    <property type="match status" value="1"/>
</dbReference>
<comment type="caution">
    <text evidence="2">The sequence shown here is derived from an EMBL/GenBank/DDBJ whole genome shotgun (WGS) entry which is preliminary data.</text>
</comment>
<feature type="transmembrane region" description="Helical" evidence="1">
    <location>
        <begin position="227"/>
        <end position="246"/>
    </location>
</feature>
<keyword evidence="1" id="KW-0812">Transmembrane</keyword>
<feature type="transmembrane region" description="Helical" evidence="1">
    <location>
        <begin position="173"/>
        <end position="206"/>
    </location>
</feature>
<accession>A0AAP0WUI1</accession>
<feature type="transmembrane region" description="Helical" evidence="1">
    <location>
        <begin position="81"/>
        <end position="107"/>
    </location>
</feature>
<dbReference type="PANTHER" id="PTHR33133:SF7">
    <property type="entry name" value="F26K24.10 PROTEIN-RELATED"/>
    <property type="match status" value="1"/>
</dbReference>
<name>A0AAP0WUI1_LIQFO</name>
<dbReference type="Proteomes" id="UP001415857">
    <property type="component" value="Unassembled WGS sequence"/>
</dbReference>